<sequence>MSDESGPSLSMESHDLQPSNIDESHGSLPNNIEINHGSQPTQPTKQRRKRSVTLLKKHKKDPNWRLEYNEHDEVIGKYDRRFSSWVGVTTRSMVSITEPSWDKVDQKVIDLLWSAIKDHWNIEDEKYKVPTLKVASTSWKNFKKSLHTNYLEEGLNPCSDYPYLDEETWEQFCAMKTTDEFLEKREKGKKNAALNTNPARLGAGGYRSNYDNWSKEMMDSEMVDSETIDSDYSWILFQIQDERARNFLLARRVRAADGTLKLPTYLHELADKIIEKDRQALEGLWIPGPGEDVLIAVLGPEHPGRTRGVSHTVGLKKTIPRISEKKRKTRTPVDIDWEEKRMNFEAECEEKRKSFAAECEEKKRLLNAEFEEKSKLLDAKFEKMMQLTSKHNDTHDGSPNPSPGMRKSSCGSVPCLDEFDGVHLPAPCELLAIDGNYKFPCAKAMVHSIGSGLCHSVPVKENYVKVLVDQVKSYFASYPLPVPNEEMRELGEARNSFVQWPRDAIVLTQASKSQNVGHDEGNSIQPPIVAKSLSVHPSVP</sequence>
<feature type="region of interest" description="Disordered" evidence="1">
    <location>
        <begin position="389"/>
        <end position="409"/>
    </location>
</feature>
<dbReference type="EMBL" id="JARYMX010000004">
    <property type="protein sequence ID" value="KAJ9552964.1"/>
    <property type="molecule type" value="Genomic_DNA"/>
</dbReference>
<reference evidence="3" key="1">
    <citation type="submission" date="2023-03" db="EMBL/GenBank/DDBJ databases">
        <title>Chromosome-scale reference genome and RAD-based genetic map of yellow starthistle (Centaurea solstitialis) reveal putative structural variation and QTLs associated with invader traits.</title>
        <authorList>
            <person name="Reatini B."/>
            <person name="Cang F.A."/>
            <person name="Jiang Q."/>
            <person name="Mckibben M.T.W."/>
            <person name="Barker M.S."/>
            <person name="Rieseberg L.H."/>
            <person name="Dlugosch K.M."/>
        </authorList>
    </citation>
    <scope>NUCLEOTIDE SEQUENCE</scope>
    <source>
        <strain evidence="3">CAN-66</strain>
        <tissue evidence="3">Leaf</tissue>
    </source>
</reference>
<evidence type="ECO:0000313" key="4">
    <source>
        <dbReference type="Proteomes" id="UP001172457"/>
    </source>
</evidence>
<feature type="region of interest" description="Disordered" evidence="1">
    <location>
        <begin position="1"/>
        <end position="57"/>
    </location>
</feature>
<dbReference type="Proteomes" id="UP001172457">
    <property type="component" value="Chromosome 4"/>
</dbReference>
<feature type="compositionally biased region" description="Polar residues" evidence="1">
    <location>
        <begin position="1"/>
        <end position="44"/>
    </location>
</feature>
<feature type="domain" description="DUF8039" evidence="2">
    <location>
        <begin position="419"/>
        <end position="507"/>
    </location>
</feature>
<gene>
    <name evidence="3" type="ORF">OSB04_017009</name>
</gene>
<keyword evidence="4" id="KW-1185">Reference proteome</keyword>
<evidence type="ECO:0000256" key="1">
    <source>
        <dbReference type="SAM" id="MobiDB-lite"/>
    </source>
</evidence>
<dbReference type="AlphaFoldDB" id="A0AA38WKB5"/>
<proteinExistence type="predicted"/>
<dbReference type="PANTHER" id="PTHR33018">
    <property type="entry name" value="OS10G0338966 PROTEIN-RELATED"/>
    <property type="match status" value="1"/>
</dbReference>
<evidence type="ECO:0000259" key="2">
    <source>
        <dbReference type="Pfam" id="PF26133"/>
    </source>
</evidence>
<comment type="caution">
    <text evidence="3">The sequence shown here is derived from an EMBL/GenBank/DDBJ whole genome shotgun (WGS) entry which is preliminary data.</text>
</comment>
<organism evidence="3 4">
    <name type="scientific">Centaurea solstitialis</name>
    <name type="common">yellow star-thistle</name>
    <dbReference type="NCBI Taxonomy" id="347529"/>
    <lineage>
        <taxon>Eukaryota</taxon>
        <taxon>Viridiplantae</taxon>
        <taxon>Streptophyta</taxon>
        <taxon>Embryophyta</taxon>
        <taxon>Tracheophyta</taxon>
        <taxon>Spermatophyta</taxon>
        <taxon>Magnoliopsida</taxon>
        <taxon>eudicotyledons</taxon>
        <taxon>Gunneridae</taxon>
        <taxon>Pentapetalae</taxon>
        <taxon>asterids</taxon>
        <taxon>campanulids</taxon>
        <taxon>Asterales</taxon>
        <taxon>Asteraceae</taxon>
        <taxon>Carduoideae</taxon>
        <taxon>Cardueae</taxon>
        <taxon>Centaureinae</taxon>
        <taxon>Centaurea</taxon>
    </lineage>
</organism>
<feature type="compositionally biased region" description="Basic residues" evidence="1">
    <location>
        <begin position="45"/>
        <end position="57"/>
    </location>
</feature>
<accession>A0AA38WKB5</accession>
<feature type="region of interest" description="Disordered" evidence="1">
    <location>
        <begin position="512"/>
        <end position="540"/>
    </location>
</feature>
<name>A0AA38WKB5_9ASTR</name>
<dbReference type="InterPro" id="IPR058352">
    <property type="entry name" value="DUF8039"/>
</dbReference>
<evidence type="ECO:0000313" key="3">
    <source>
        <dbReference type="EMBL" id="KAJ9552964.1"/>
    </source>
</evidence>
<protein>
    <recommendedName>
        <fullName evidence="2">DUF8039 domain-containing protein</fullName>
    </recommendedName>
</protein>
<dbReference type="PANTHER" id="PTHR33018:SF37">
    <property type="entry name" value="TRANSPOSASE TNP1_EN_SPM-LIKE DOMAIN-CONTAINING PROTEIN"/>
    <property type="match status" value="1"/>
</dbReference>
<dbReference type="Pfam" id="PF26133">
    <property type="entry name" value="DUF8039"/>
    <property type="match status" value="1"/>
</dbReference>
<feature type="non-terminal residue" evidence="3">
    <location>
        <position position="1"/>
    </location>
</feature>